<name>G0QLW0_ICHMU</name>
<gene>
    <name evidence="1" type="ORF">IMG5_037570</name>
</gene>
<dbReference type="EMBL" id="GL983317">
    <property type="protein sequence ID" value="EGR33794.1"/>
    <property type="molecule type" value="Genomic_DNA"/>
</dbReference>
<dbReference type="GeneID" id="14909983"/>
<proteinExistence type="predicted"/>
<protein>
    <submittedName>
        <fullName evidence="1">Uncharacterized protein</fullName>
    </submittedName>
</protein>
<keyword evidence="2" id="KW-1185">Reference proteome</keyword>
<accession>G0QLW0</accession>
<evidence type="ECO:0000313" key="2">
    <source>
        <dbReference type="Proteomes" id="UP000008983"/>
    </source>
</evidence>
<dbReference type="Proteomes" id="UP000008983">
    <property type="component" value="Unassembled WGS sequence"/>
</dbReference>
<sequence>MAATCVYIVDLKRRNFCHFQCLFICMSCFRHSPNYSHIWVTPSINLAAFCKYQGVLRATKDFFQRLILEFFLTSECWGTSWRGQVCFFHISICTPLVYGASKGVGGNRVTVSGRYQVYFLWKKYQFWFLSLSTSSLVSSGRPNAPSSFQPEEQTFPSEESIIICKEPQHILIIFMFGRKEFKYGRRVSERSSGSQNQSISVDPQLQIFEIRVSAFQDSWIFAVYRVYSVFKVYYYQEELLSLFYILWISFY</sequence>
<dbReference type="AlphaFoldDB" id="G0QLW0"/>
<organism evidence="1 2">
    <name type="scientific">Ichthyophthirius multifiliis</name>
    <name type="common">White spot disease agent</name>
    <name type="synonym">Ich</name>
    <dbReference type="NCBI Taxonomy" id="5932"/>
    <lineage>
        <taxon>Eukaryota</taxon>
        <taxon>Sar</taxon>
        <taxon>Alveolata</taxon>
        <taxon>Ciliophora</taxon>
        <taxon>Intramacronucleata</taxon>
        <taxon>Oligohymenophorea</taxon>
        <taxon>Hymenostomatida</taxon>
        <taxon>Ophryoglenina</taxon>
        <taxon>Ichthyophthirius</taxon>
    </lineage>
</organism>
<reference evidence="1 2" key="1">
    <citation type="submission" date="2011-07" db="EMBL/GenBank/DDBJ databases">
        <authorList>
            <person name="Coyne R."/>
            <person name="Brami D."/>
            <person name="Johnson J."/>
            <person name="Hostetler J."/>
            <person name="Hannick L."/>
            <person name="Clark T."/>
            <person name="Cassidy-Hanley D."/>
            <person name="Inman J."/>
        </authorList>
    </citation>
    <scope>NUCLEOTIDE SEQUENCE [LARGE SCALE GENOMIC DNA]</scope>
    <source>
        <strain evidence="1 2">G5</strain>
    </source>
</reference>
<evidence type="ECO:0000313" key="1">
    <source>
        <dbReference type="EMBL" id="EGR33794.1"/>
    </source>
</evidence>
<dbReference type="RefSeq" id="XP_004039018.1">
    <property type="nucleotide sequence ID" value="XM_004038970.1"/>
</dbReference>
<dbReference type="InParanoid" id="G0QLW0"/>